<dbReference type="Proteomes" id="UP001470023">
    <property type="component" value="Unassembled WGS sequence"/>
</dbReference>
<proteinExistence type="predicted"/>
<evidence type="ECO:0000313" key="1">
    <source>
        <dbReference type="EMBL" id="MER6434382.1"/>
    </source>
</evidence>
<name>A0ABV1UKX7_9ACTN</name>
<gene>
    <name evidence="1" type="ORF">ABT272_43130</name>
</gene>
<sequence length="76" mass="8942">MKLTEKWLPQQIARHLAREYAHDAAMRACAETIYRALFADLLGRRKAKLRTGRTRRTKQRRGVPTLNKIKNMTLIH</sequence>
<dbReference type="RefSeq" id="WP_352066224.1">
    <property type="nucleotide sequence ID" value="NZ_JBEPAZ010000107.1"/>
</dbReference>
<dbReference type="EMBL" id="JBEPAZ010000107">
    <property type="protein sequence ID" value="MER6434382.1"/>
    <property type="molecule type" value="Genomic_DNA"/>
</dbReference>
<evidence type="ECO:0000313" key="2">
    <source>
        <dbReference type="Proteomes" id="UP001470023"/>
    </source>
</evidence>
<evidence type="ECO:0008006" key="3">
    <source>
        <dbReference type="Google" id="ProtNLM"/>
    </source>
</evidence>
<comment type="caution">
    <text evidence="1">The sequence shown here is derived from an EMBL/GenBank/DDBJ whole genome shotgun (WGS) entry which is preliminary data.</text>
</comment>
<accession>A0ABV1UKX7</accession>
<reference evidence="1 2" key="1">
    <citation type="submission" date="2024-06" db="EMBL/GenBank/DDBJ databases">
        <title>The Natural Products Discovery Center: Release of the First 8490 Sequenced Strains for Exploring Actinobacteria Biosynthetic Diversity.</title>
        <authorList>
            <person name="Kalkreuter E."/>
            <person name="Kautsar S.A."/>
            <person name="Yang D."/>
            <person name="Bader C.D."/>
            <person name="Teijaro C.N."/>
            <person name="Fluegel L."/>
            <person name="Davis C.M."/>
            <person name="Simpson J.R."/>
            <person name="Lauterbach L."/>
            <person name="Steele A.D."/>
            <person name="Gui C."/>
            <person name="Meng S."/>
            <person name="Li G."/>
            <person name="Viehrig K."/>
            <person name="Ye F."/>
            <person name="Su P."/>
            <person name="Kiefer A.F."/>
            <person name="Nichols A."/>
            <person name="Cepeda A.J."/>
            <person name="Yan W."/>
            <person name="Fan B."/>
            <person name="Jiang Y."/>
            <person name="Adhikari A."/>
            <person name="Zheng C.-J."/>
            <person name="Schuster L."/>
            <person name="Cowan T.M."/>
            <person name="Smanski M.J."/>
            <person name="Chevrette M.G."/>
            <person name="De Carvalho L.P.S."/>
            <person name="Shen B."/>
        </authorList>
    </citation>
    <scope>NUCLEOTIDE SEQUENCE [LARGE SCALE GENOMIC DNA]</scope>
    <source>
        <strain evidence="1 2">NPDC001166</strain>
    </source>
</reference>
<keyword evidence="2" id="KW-1185">Reference proteome</keyword>
<protein>
    <recommendedName>
        <fullName evidence="3">Transposase</fullName>
    </recommendedName>
</protein>
<organism evidence="1 2">
    <name type="scientific">Streptomyces sp. 900105245</name>
    <dbReference type="NCBI Taxonomy" id="3154379"/>
    <lineage>
        <taxon>Bacteria</taxon>
        <taxon>Bacillati</taxon>
        <taxon>Actinomycetota</taxon>
        <taxon>Actinomycetes</taxon>
        <taxon>Kitasatosporales</taxon>
        <taxon>Streptomycetaceae</taxon>
        <taxon>Streptomyces</taxon>
    </lineage>
</organism>